<gene>
    <name evidence="1" type="ORF">J2Z37_001771</name>
</gene>
<proteinExistence type="predicted"/>
<sequence>MENLQNSGFEKAVHIGTIELDFPQEIFEFGNELERKRMAKRWGEIDIILFENEKVVNINQLRQLHSKNRQRSV</sequence>
<dbReference type="RefSeq" id="WP_209809861.1">
    <property type="nucleotide sequence ID" value="NZ_JAGGKT010000004.1"/>
</dbReference>
<dbReference type="Proteomes" id="UP001519343">
    <property type="component" value="Unassembled WGS sequence"/>
</dbReference>
<evidence type="ECO:0000313" key="2">
    <source>
        <dbReference type="Proteomes" id="UP001519343"/>
    </source>
</evidence>
<reference evidence="1 2" key="1">
    <citation type="submission" date="2021-03" db="EMBL/GenBank/DDBJ databases">
        <title>Genomic Encyclopedia of Type Strains, Phase IV (KMG-IV): sequencing the most valuable type-strain genomes for metagenomic binning, comparative biology and taxonomic classification.</title>
        <authorList>
            <person name="Goeker M."/>
        </authorList>
    </citation>
    <scope>NUCLEOTIDE SEQUENCE [LARGE SCALE GENOMIC DNA]</scope>
    <source>
        <strain evidence="1 2">DSM 24738</strain>
    </source>
</reference>
<organism evidence="1 2">
    <name type="scientific">Ammoniphilus resinae</name>
    <dbReference type="NCBI Taxonomy" id="861532"/>
    <lineage>
        <taxon>Bacteria</taxon>
        <taxon>Bacillati</taxon>
        <taxon>Bacillota</taxon>
        <taxon>Bacilli</taxon>
        <taxon>Bacillales</taxon>
        <taxon>Paenibacillaceae</taxon>
        <taxon>Aneurinibacillus group</taxon>
        <taxon>Ammoniphilus</taxon>
    </lineage>
</organism>
<keyword evidence="2" id="KW-1185">Reference proteome</keyword>
<protein>
    <submittedName>
        <fullName evidence="1">Uncharacterized protein</fullName>
    </submittedName>
</protein>
<name>A0ABS4GNC2_9BACL</name>
<dbReference type="EMBL" id="JAGGKT010000004">
    <property type="protein sequence ID" value="MBP1931770.1"/>
    <property type="molecule type" value="Genomic_DNA"/>
</dbReference>
<evidence type="ECO:0000313" key="1">
    <source>
        <dbReference type="EMBL" id="MBP1931770.1"/>
    </source>
</evidence>
<comment type="caution">
    <text evidence="1">The sequence shown here is derived from an EMBL/GenBank/DDBJ whole genome shotgun (WGS) entry which is preliminary data.</text>
</comment>
<accession>A0ABS4GNC2</accession>